<evidence type="ECO:0000256" key="1">
    <source>
        <dbReference type="SAM" id="MobiDB-lite"/>
    </source>
</evidence>
<reference evidence="3 4" key="1">
    <citation type="journal article" date="2018" name="Cell">
        <title>The Chara Genome: Secondary Complexity and Implications for Plant Terrestrialization.</title>
        <authorList>
            <person name="Nishiyama T."/>
            <person name="Sakayama H."/>
            <person name="Vries J.D."/>
            <person name="Buschmann H."/>
            <person name="Saint-Marcoux D."/>
            <person name="Ullrich K.K."/>
            <person name="Haas F.B."/>
            <person name="Vanderstraeten L."/>
            <person name="Becker D."/>
            <person name="Lang D."/>
            <person name="Vosolsobe S."/>
            <person name="Rombauts S."/>
            <person name="Wilhelmsson P.K.I."/>
            <person name="Janitza P."/>
            <person name="Kern R."/>
            <person name="Heyl A."/>
            <person name="Rumpler F."/>
            <person name="Villalobos L.I.A.C."/>
            <person name="Clay J.M."/>
            <person name="Skokan R."/>
            <person name="Toyoda A."/>
            <person name="Suzuki Y."/>
            <person name="Kagoshima H."/>
            <person name="Schijlen E."/>
            <person name="Tajeshwar N."/>
            <person name="Catarino B."/>
            <person name="Hetherington A.J."/>
            <person name="Saltykova A."/>
            <person name="Bonnot C."/>
            <person name="Breuninger H."/>
            <person name="Symeonidi A."/>
            <person name="Radhakrishnan G.V."/>
            <person name="Van Nieuwerburgh F."/>
            <person name="Deforce D."/>
            <person name="Chang C."/>
            <person name="Karol K.G."/>
            <person name="Hedrich R."/>
            <person name="Ulvskov P."/>
            <person name="Glockner G."/>
            <person name="Delwiche C.F."/>
            <person name="Petrasek J."/>
            <person name="Van de Peer Y."/>
            <person name="Friml J."/>
            <person name="Beilby M."/>
            <person name="Dolan L."/>
            <person name="Kohara Y."/>
            <person name="Sugano S."/>
            <person name="Fujiyama A."/>
            <person name="Delaux P.-M."/>
            <person name="Quint M."/>
            <person name="TheiBen G."/>
            <person name="Hagemann M."/>
            <person name="Harholt J."/>
            <person name="Dunand C."/>
            <person name="Zachgo S."/>
            <person name="Langdale J."/>
            <person name="Maumus F."/>
            <person name="Straeten D.V.D."/>
            <person name="Gould S.B."/>
            <person name="Rensing S.A."/>
        </authorList>
    </citation>
    <scope>NUCLEOTIDE SEQUENCE [LARGE SCALE GENOMIC DNA]</scope>
    <source>
        <strain evidence="3 4">S276</strain>
    </source>
</reference>
<accession>A0A388LW76</accession>
<sequence length="412" mass="44065">MVALLLDLEKPYDRVNWDFVLDTLRLAGFGDTFCRWVQALYTTSTGRVMVNGEISESFPLTRSLRQGCPLAPMLFVIQMEVLLSMIRNHPAIVGLQLGHGNQCKASAMADDLFAMTIKNETSLNALKFCLDTYSKFSEALVNWSKSVAILKQDANLAVDWGLKCLLAEGCDRFLGVQVGIGGGEEDGSAGRGIRGGEKVQAVERSWESREEAQGSQGARLRVGKAAVTGSGEEDQAGEEGTTLAMEGRSPQSPRPGPAAHRSIEHPQWGGGGEVLQPARWGGGGEVLQPAQWGGGGEVLQPAWWGVASTVSVGRCFDRPAGEVVGRCFGRLGGEVVGRCFGGLGGEVVGRRFGWSGRCFGRLVGEVLGRCFSRLRGEVVGRCFDRLGGEVVGWCFGRVDGEVLQPARWGGGG</sequence>
<evidence type="ECO:0000313" key="4">
    <source>
        <dbReference type="Proteomes" id="UP000265515"/>
    </source>
</evidence>
<name>A0A388LW76_CHABU</name>
<feature type="region of interest" description="Disordered" evidence="1">
    <location>
        <begin position="209"/>
        <end position="286"/>
    </location>
</feature>
<feature type="domain" description="Reverse transcriptase" evidence="2">
    <location>
        <begin position="1"/>
        <end position="178"/>
    </location>
</feature>
<evidence type="ECO:0000259" key="2">
    <source>
        <dbReference type="PROSITE" id="PS50878"/>
    </source>
</evidence>
<keyword evidence="4" id="KW-1185">Reference proteome</keyword>
<dbReference type="PANTHER" id="PTHR31635">
    <property type="entry name" value="REVERSE TRANSCRIPTASE DOMAIN-CONTAINING PROTEIN-RELATED"/>
    <property type="match status" value="1"/>
</dbReference>
<dbReference type="Gramene" id="GBG86503">
    <property type="protein sequence ID" value="GBG86503"/>
    <property type="gene ID" value="CBR_g41496"/>
</dbReference>
<gene>
    <name evidence="3" type="ORF">CBR_g41496</name>
</gene>
<protein>
    <recommendedName>
        <fullName evidence="2">Reverse transcriptase domain-containing protein</fullName>
    </recommendedName>
</protein>
<dbReference type="InterPro" id="IPR000477">
    <property type="entry name" value="RT_dom"/>
</dbReference>
<organism evidence="3 4">
    <name type="scientific">Chara braunii</name>
    <name type="common">Braun's stonewort</name>
    <dbReference type="NCBI Taxonomy" id="69332"/>
    <lineage>
        <taxon>Eukaryota</taxon>
        <taxon>Viridiplantae</taxon>
        <taxon>Streptophyta</taxon>
        <taxon>Charophyceae</taxon>
        <taxon>Charales</taxon>
        <taxon>Characeae</taxon>
        <taxon>Chara</taxon>
    </lineage>
</organism>
<dbReference type="STRING" id="69332.A0A388LW76"/>
<dbReference type="EMBL" id="BFEA01000567">
    <property type="protein sequence ID" value="GBG86503.1"/>
    <property type="molecule type" value="Genomic_DNA"/>
</dbReference>
<dbReference type="Pfam" id="PF00078">
    <property type="entry name" value="RVT_1"/>
    <property type="match status" value="1"/>
</dbReference>
<evidence type="ECO:0000313" key="3">
    <source>
        <dbReference type="EMBL" id="GBG86503.1"/>
    </source>
</evidence>
<proteinExistence type="predicted"/>
<dbReference type="PROSITE" id="PS50878">
    <property type="entry name" value="RT_POL"/>
    <property type="match status" value="1"/>
</dbReference>
<dbReference type="Proteomes" id="UP000265515">
    <property type="component" value="Unassembled WGS sequence"/>
</dbReference>
<comment type="caution">
    <text evidence="3">The sequence shown here is derived from an EMBL/GenBank/DDBJ whole genome shotgun (WGS) entry which is preliminary data.</text>
</comment>
<dbReference type="PANTHER" id="PTHR31635:SF196">
    <property type="entry name" value="REVERSE TRANSCRIPTASE DOMAIN-CONTAINING PROTEIN-RELATED"/>
    <property type="match status" value="1"/>
</dbReference>
<dbReference type="AlphaFoldDB" id="A0A388LW76"/>
<dbReference type="OrthoDB" id="1435641at2759"/>